<comment type="caution">
    <text evidence="2">The sequence shown here is derived from an EMBL/GenBank/DDBJ whole genome shotgun (WGS) entry which is preliminary data.</text>
</comment>
<dbReference type="InterPro" id="IPR006586">
    <property type="entry name" value="ADAM_Cys-rich"/>
</dbReference>
<dbReference type="AlphaFoldDB" id="A0AAD6ACN2"/>
<evidence type="ECO:0000313" key="3">
    <source>
        <dbReference type="Proteomes" id="UP001219934"/>
    </source>
</evidence>
<evidence type="ECO:0000259" key="1">
    <source>
        <dbReference type="SMART" id="SM00608"/>
    </source>
</evidence>
<name>A0AAD6ACN2_9TELE</name>
<dbReference type="SMART" id="SM00608">
    <property type="entry name" value="ACR"/>
    <property type="match status" value="1"/>
</dbReference>
<dbReference type="Proteomes" id="UP001219934">
    <property type="component" value="Unassembled WGS sequence"/>
</dbReference>
<dbReference type="EMBL" id="JAPTMU010000075">
    <property type="protein sequence ID" value="KAJ4922337.1"/>
    <property type="molecule type" value="Genomic_DNA"/>
</dbReference>
<dbReference type="GO" id="GO:0005886">
    <property type="term" value="C:plasma membrane"/>
    <property type="evidence" value="ECO:0007669"/>
    <property type="project" value="TreeGrafter"/>
</dbReference>
<sequence>MMIREHQRAAVQSQQAYCYNGKCQHYDGQCQAIFGSNVNSKGDRFGNCGYHNYGYKKCESRNALCGKLQCSNVEGVTVFGIEPPIITSPIGTGGAKCYGVDFMLGQTCPIQAW</sequence>
<feature type="domain" description="ADAM cysteine-rich" evidence="1">
    <location>
        <begin position="12"/>
        <end position="110"/>
    </location>
</feature>
<proteinExistence type="predicted"/>
<accession>A0AAD6ACN2</accession>
<protein>
    <recommendedName>
        <fullName evidence="1">ADAM cysteine-rich domain-containing protein</fullName>
    </recommendedName>
</protein>
<gene>
    <name evidence="2" type="ORF">JOQ06_022541</name>
</gene>
<dbReference type="Pfam" id="PF08516">
    <property type="entry name" value="ADAM_CR"/>
    <property type="match status" value="1"/>
</dbReference>
<evidence type="ECO:0000313" key="2">
    <source>
        <dbReference type="EMBL" id="KAJ4922337.1"/>
    </source>
</evidence>
<dbReference type="PANTHER" id="PTHR11905:SF136">
    <property type="entry name" value="DISINTEGRIN AND METALLOPROTEINASE DOMAIN-CONTAINING PROTEIN 9"/>
    <property type="match status" value="1"/>
</dbReference>
<keyword evidence="3" id="KW-1185">Reference proteome</keyword>
<dbReference type="PANTHER" id="PTHR11905">
    <property type="entry name" value="ADAM A DISINTEGRIN AND METALLOPROTEASE DOMAIN"/>
    <property type="match status" value="1"/>
</dbReference>
<reference evidence="2" key="1">
    <citation type="submission" date="2022-11" db="EMBL/GenBank/DDBJ databases">
        <title>Chromosome-level genome of Pogonophryne albipinna.</title>
        <authorList>
            <person name="Jo E."/>
        </authorList>
    </citation>
    <scope>NUCLEOTIDE SEQUENCE</scope>
    <source>
        <strain evidence="2">SGF0006</strain>
        <tissue evidence="2">Muscle</tissue>
    </source>
</reference>
<organism evidence="2 3">
    <name type="scientific">Pogonophryne albipinna</name>
    <dbReference type="NCBI Taxonomy" id="1090488"/>
    <lineage>
        <taxon>Eukaryota</taxon>
        <taxon>Metazoa</taxon>
        <taxon>Chordata</taxon>
        <taxon>Craniata</taxon>
        <taxon>Vertebrata</taxon>
        <taxon>Euteleostomi</taxon>
        <taxon>Actinopterygii</taxon>
        <taxon>Neopterygii</taxon>
        <taxon>Teleostei</taxon>
        <taxon>Neoteleostei</taxon>
        <taxon>Acanthomorphata</taxon>
        <taxon>Eupercaria</taxon>
        <taxon>Perciformes</taxon>
        <taxon>Notothenioidei</taxon>
        <taxon>Pogonophryne</taxon>
    </lineage>
</organism>